<name>A0ABR9RF95_9FIRM</name>
<dbReference type="RefSeq" id="WP_193539407.1">
    <property type="nucleotide sequence ID" value="NZ_JADCKF010000026.1"/>
</dbReference>
<evidence type="ECO:0000313" key="1">
    <source>
        <dbReference type="EMBL" id="MBE5057378.1"/>
    </source>
</evidence>
<sequence length="132" mass="15154">MTEGQRETFLREWLPEGANYYDLLTDFRHGGFRLLGDLVCDMDDLATARERKQLRRPADSPAFQKMMEAYLSAPFSGNERAVVSKACRKLLNKIVRPSLAVPYVVALGKRNLLWDLLPDHIEEHVLEVDHAE</sequence>
<dbReference type="EMBL" id="JADCKF010000026">
    <property type="protein sequence ID" value="MBE5057378.1"/>
    <property type="molecule type" value="Genomic_DNA"/>
</dbReference>
<reference evidence="1 2" key="1">
    <citation type="submission" date="2020-10" db="EMBL/GenBank/DDBJ databases">
        <title>ChiBAC.</title>
        <authorList>
            <person name="Zenner C."/>
            <person name="Hitch T.C.A."/>
            <person name="Clavel T."/>
        </authorList>
    </citation>
    <scope>NUCLEOTIDE SEQUENCE [LARGE SCALE GENOMIC DNA]</scope>
    <source>
        <strain evidence="1 2">DSM 107456</strain>
    </source>
</reference>
<dbReference type="Proteomes" id="UP000806211">
    <property type="component" value="Unassembled WGS sequence"/>
</dbReference>
<gene>
    <name evidence="1" type="ORF">INF37_15500</name>
</gene>
<keyword evidence="2" id="KW-1185">Reference proteome</keyword>
<proteinExistence type="predicted"/>
<protein>
    <submittedName>
        <fullName evidence="1">Uncharacterized protein</fullName>
    </submittedName>
</protein>
<accession>A0ABR9RF95</accession>
<comment type="caution">
    <text evidence="1">The sequence shown here is derived from an EMBL/GenBank/DDBJ whole genome shotgun (WGS) entry which is preliminary data.</text>
</comment>
<evidence type="ECO:0000313" key="2">
    <source>
        <dbReference type="Proteomes" id="UP000806211"/>
    </source>
</evidence>
<organism evidence="1 2">
    <name type="scientific">Pseudoflavonifractor gallinarum</name>
    <dbReference type="NCBI Taxonomy" id="2779352"/>
    <lineage>
        <taxon>Bacteria</taxon>
        <taxon>Bacillati</taxon>
        <taxon>Bacillota</taxon>
        <taxon>Clostridia</taxon>
        <taxon>Eubacteriales</taxon>
        <taxon>Oscillospiraceae</taxon>
        <taxon>Pseudoflavonifractor</taxon>
    </lineage>
</organism>